<proteinExistence type="predicted"/>
<dbReference type="PANTHER" id="PTHR42711">
    <property type="entry name" value="ABC TRANSPORTER ATP-BINDING PROTEIN"/>
    <property type="match status" value="1"/>
</dbReference>
<evidence type="ECO:0000313" key="5">
    <source>
        <dbReference type="EMBL" id="QNB47182.1"/>
    </source>
</evidence>
<keyword evidence="6" id="KW-1185">Reference proteome</keyword>
<dbReference type="InterPro" id="IPR027417">
    <property type="entry name" value="P-loop_NTPase"/>
</dbReference>
<keyword evidence="3 5" id="KW-0067">ATP-binding</keyword>
<dbReference type="InterPro" id="IPR003593">
    <property type="entry name" value="AAA+_ATPase"/>
</dbReference>
<sequence length="284" mass="31539">MIEVINLSHTYPGAGRPAVKDISFTIPKGEIFGFLGPSGAGKSTVQNLLIKLLPLQKGEIKYNGKGLKDLGRDFFNRIGVSFEHPNLYLKLTGLENLKYFAGLFQGETEDPVKLLERVGLGEAKDKAAAEYSKGMKQRLVFARALLNKPEILFLDEPTSGLDPATAESIKEIIKERQRAGTTIFLTTHNMYLADDLCHKVAFLNNGEILALDIPRNLKMKYGNKSVKIEYRSNGHLQGELLFPENEKDRARIGELLASGQIETIHSQEATLEQIFIKLTGRGLV</sequence>
<dbReference type="CDD" id="cd03230">
    <property type="entry name" value="ABC_DR_subfamily_A"/>
    <property type="match status" value="1"/>
</dbReference>
<dbReference type="GO" id="GO:0016887">
    <property type="term" value="F:ATP hydrolysis activity"/>
    <property type="evidence" value="ECO:0007669"/>
    <property type="project" value="InterPro"/>
</dbReference>
<dbReference type="PROSITE" id="PS00211">
    <property type="entry name" value="ABC_TRANSPORTER_1"/>
    <property type="match status" value="1"/>
</dbReference>
<evidence type="ECO:0000256" key="3">
    <source>
        <dbReference type="ARBA" id="ARBA00022840"/>
    </source>
</evidence>
<dbReference type="EMBL" id="CP045798">
    <property type="protein sequence ID" value="QNB47182.1"/>
    <property type="molecule type" value="Genomic_DNA"/>
</dbReference>
<dbReference type="Pfam" id="PF00005">
    <property type="entry name" value="ABC_tran"/>
    <property type="match status" value="1"/>
</dbReference>
<dbReference type="PANTHER" id="PTHR42711:SF18">
    <property type="entry name" value="ABC TRANSPORTER, ATP-BINDING PROTEIN"/>
    <property type="match status" value="1"/>
</dbReference>
<dbReference type="KEGG" id="tfr:BR63_13245"/>
<dbReference type="PROSITE" id="PS50893">
    <property type="entry name" value="ABC_TRANSPORTER_2"/>
    <property type="match status" value="1"/>
</dbReference>
<evidence type="ECO:0000313" key="6">
    <source>
        <dbReference type="Proteomes" id="UP000515847"/>
    </source>
</evidence>
<dbReference type="InterPro" id="IPR050763">
    <property type="entry name" value="ABC_transporter_ATP-binding"/>
</dbReference>
<dbReference type="Proteomes" id="UP000515847">
    <property type="component" value="Chromosome"/>
</dbReference>
<keyword evidence="2" id="KW-0547">Nucleotide-binding</keyword>
<dbReference type="RefSeq" id="WP_034422598.1">
    <property type="nucleotide sequence ID" value="NZ_CP045798.1"/>
</dbReference>
<dbReference type="SUPFAM" id="SSF52540">
    <property type="entry name" value="P-loop containing nucleoside triphosphate hydrolases"/>
    <property type="match status" value="1"/>
</dbReference>
<gene>
    <name evidence="5" type="ORF">BR63_13245</name>
</gene>
<dbReference type="SMART" id="SM00382">
    <property type="entry name" value="AAA"/>
    <property type="match status" value="1"/>
</dbReference>
<keyword evidence="1" id="KW-0813">Transport</keyword>
<dbReference type="AlphaFoldDB" id="A0A7G6E528"/>
<evidence type="ECO:0000259" key="4">
    <source>
        <dbReference type="PROSITE" id="PS50893"/>
    </source>
</evidence>
<reference evidence="5 6" key="1">
    <citation type="journal article" date="2019" name="Front. Microbiol.">
        <title>Thermoanaerosceptrum fracticalcis gen. nov. sp. nov., a Novel Fumarate-Fermenting Microorganism From a Deep Fractured Carbonate Aquifer of the US Great Basin.</title>
        <authorList>
            <person name="Hamilton-Brehm S.D."/>
            <person name="Stewart L.E."/>
            <person name="Zavarin M."/>
            <person name="Caldwell M."/>
            <person name="Lawson P.A."/>
            <person name="Onstott T.C."/>
            <person name="Grzymski J."/>
            <person name="Neveux I."/>
            <person name="Lollar B.S."/>
            <person name="Russell C.E."/>
            <person name="Moser D.P."/>
        </authorList>
    </citation>
    <scope>NUCLEOTIDE SEQUENCE [LARGE SCALE GENOMIC DNA]</scope>
    <source>
        <strain evidence="5 6">DRI-13</strain>
    </source>
</reference>
<accession>A0A7G6E528</accession>
<dbReference type="GO" id="GO:0005524">
    <property type="term" value="F:ATP binding"/>
    <property type="evidence" value="ECO:0007669"/>
    <property type="project" value="UniProtKB-KW"/>
</dbReference>
<dbReference type="InterPro" id="IPR017871">
    <property type="entry name" value="ABC_transporter-like_CS"/>
</dbReference>
<dbReference type="InterPro" id="IPR003439">
    <property type="entry name" value="ABC_transporter-like_ATP-bd"/>
</dbReference>
<organism evidence="5 6">
    <name type="scientific">Thermanaerosceptrum fracticalcis</name>
    <dbReference type="NCBI Taxonomy" id="1712410"/>
    <lineage>
        <taxon>Bacteria</taxon>
        <taxon>Bacillati</taxon>
        <taxon>Bacillota</taxon>
        <taxon>Clostridia</taxon>
        <taxon>Eubacteriales</taxon>
        <taxon>Peptococcaceae</taxon>
        <taxon>Thermanaerosceptrum</taxon>
    </lineage>
</organism>
<feature type="domain" description="ABC transporter" evidence="4">
    <location>
        <begin position="2"/>
        <end position="230"/>
    </location>
</feature>
<dbReference type="OrthoDB" id="9809205at2"/>
<evidence type="ECO:0000256" key="2">
    <source>
        <dbReference type="ARBA" id="ARBA00022741"/>
    </source>
</evidence>
<evidence type="ECO:0000256" key="1">
    <source>
        <dbReference type="ARBA" id="ARBA00022448"/>
    </source>
</evidence>
<name>A0A7G6E528_THEFR</name>
<dbReference type="Gene3D" id="3.40.50.300">
    <property type="entry name" value="P-loop containing nucleotide triphosphate hydrolases"/>
    <property type="match status" value="1"/>
</dbReference>
<protein>
    <submittedName>
        <fullName evidence="5">ATP-binding cassette domain-containing protein</fullName>
    </submittedName>
</protein>